<dbReference type="KEGG" id="gtt:GUITHDRAFT_109554"/>
<name>L1J7B8_GUITC</name>
<dbReference type="HOGENOM" id="CLU_1581493_0_0_1"/>
<dbReference type="SUPFAM" id="SSF63411">
    <property type="entry name" value="LuxS/MPP-like metallohydrolase"/>
    <property type="match status" value="1"/>
</dbReference>
<dbReference type="EMBL" id="JH993004">
    <property type="protein sequence ID" value="EKX44433.1"/>
    <property type="molecule type" value="Genomic_DNA"/>
</dbReference>
<reference evidence="6" key="2">
    <citation type="submission" date="2012-11" db="EMBL/GenBank/DDBJ databases">
        <authorList>
            <person name="Kuo A."/>
            <person name="Curtis B.A."/>
            <person name="Tanifuji G."/>
            <person name="Burki F."/>
            <person name="Gruber A."/>
            <person name="Irimia M."/>
            <person name="Maruyama S."/>
            <person name="Arias M.C."/>
            <person name="Ball S.G."/>
            <person name="Gile G.H."/>
            <person name="Hirakawa Y."/>
            <person name="Hopkins J.F."/>
            <person name="Rensing S.A."/>
            <person name="Schmutz J."/>
            <person name="Symeonidi A."/>
            <person name="Elias M."/>
            <person name="Eveleigh R.J."/>
            <person name="Herman E.K."/>
            <person name="Klute M.J."/>
            <person name="Nakayama T."/>
            <person name="Obornik M."/>
            <person name="Reyes-Prieto A."/>
            <person name="Armbrust E.V."/>
            <person name="Aves S.J."/>
            <person name="Beiko R.G."/>
            <person name="Coutinho P."/>
            <person name="Dacks J.B."/>
            <person name="Durnford D.G."/>
            <person name="Fast N.M."/>
            <person name="Green B.R."/>
            <person name="Grisdale C."/>
            <person name="Hempe F."/>
            <person name="Henrissat B."/>
            <person name="Hoppner M.P."/>
            <person name="Ishida K.-I."/>
            <person name="Kim E."/>
            <person name="Koreny L."/>
            <person name="Kroth P.G."/>
            <person name="Liu Y."/>
            <person name="Malik S.-B."/>
            <person name="Maier U.G."/>
            <person name="McRose D."/>
            <person name="Mock T."/>
            <person name="Neilson J.A."/>
            <person name="Onodera N.T."/>
            <person name="Poole A.M."/>
            <person name="Pritham E.J."/>
            <person name="Richards T.A."/>
            <person name="Rocap G."/>
            <person name="Roy S.W."/>
            <person name="Sarai C."/>
            <person name="Schaack S."/>
            <person name="Shirato S."/>
            <person name="Slamovits C.H."/>
            <person name="Spencer D.F."/>
            <person name="Suzuki S."/>
            <person name="Worden A.Z."/>
            <person name="Zauner S."/>
            <person name="Barry K."/>
            <person name="Bell C."/>
            <person name="Bharti A.K."/>
            <person name="Crow J.A."/>
            <person name="Grimwood J."/>
            <person name="Kramer R."/>
            <person name="Lindquist E."/>
            <person name="Lucas S."/>
            <person name="Salamov A."/>
            <person name="McFadden G.I."/>
            <person name="Lane C.E."/>
            <person name="Keeling P.J."/>
            <person name="Gray M.W."/>
            <person name="Grigoriev I.V."/>
            <person name="Archibald J.M."/>
        </authorList>
    </citation>
    <scope>NUCLEOTIDE SEQUENCE</scope>
    <source>
        <strain evidence="6">CCMP2712</strain>
    </source>
</reference>
<dbReference type="InterPro" id="IPR054734">
    <property type="entry name" value="PqqF-like_C_4"/>
</dbReference>
<feature type="domain" description="Coenzyme PQQ synthesis protein F-like C-terminal lobe" evidence="3">
    <location>
        <begin position="4"/>
        <end position="94"/>
    </location>
</feature>
<dbReference type="Pfam" id="PF22456">
    <property type="entry name" value="PqqF-like_C_4"/>
    <property type="match status" value="1"/>
</dbReference>
<dbReference type="STRING" id="905079.L1J7B8"/>
<evidence type="ECO:0000256" key="2">
    <source>
        <dbReference type="SAM" id="MobiDB-lite"/>
    </source>
</evidence>
<keyword evidence="1" id="KW-0479">Metal-binding</keyword>
<feature type="region of interest" description="Disordered" evidence="2">
    <location>
        <begin position="135"/>
        <end position="169"/>
    </location>
</feature>
<keyword evidence="6" id="KW-1185">Reference proteome</keyword>
<dbReference type="InterPro" id="IPR011249">
    <property type="entry name" value="Metalloenz_LuxS/M16"/>
</dbReference>
<sequence length="169" mass="19920">MLVKEAYTQLRTKEQLGYIVSSEVHSRWGVLGIRIVIQSLKPPHELEQRIESFLQSFHSYLQEMEEETFREHVDSLRTKKLEPDITLEQRSSRLFHEICMREECWDRRRQEAAHLKDVTKKEIVELFRDHLAPGGKNRRMLSSQVVGQDAISKQAHPGIASKEHVTRYK</sequence>
<evidence type="ECO:0000313" key="6">
    <source>
        <dbReference type="Proteomes" id="UP000011087"/>
    </source>
</evidence>
<reference evidence="4 6" key="1">
    <citation type="journal article" date="2012" name="Nature">
        <title>Algal genomes reveal evolutionary mosaicism and the fate of nucleomorphs.</title>
        <authorList>
            <consortium name="DOE Joint Genome Institute"/>
            <person name="Curtis B.A."/>
            <person name="Tanifuji G."/>
            <person name="Burki F."/>
            <person name="Gruber A."/>
            <person name="Irimia M."/>
            <person name="Maruyama S."/>
            <person name="Arias M.C."/>
            <person name="Ball S.G."/>
            <person name="Gile G.H."/>
            <person name="Hirakawa Y."/>
            <person name="Hopkins J.F."/>
            <person name="Kuo A."/>
            <person name="Rensing S.A."/>
            <person name="Schmutz J."/>
            <person name="Symeonidi A."/>
            <person name="Elias M."/>
            <person name="Eveleigh R.J."/>
            <person name="Herman E.K."/>
            <person name="Klute M.J."/>
            <person name="Nakayama T."/>
            <person name="Obornik M."/>
            <person name="Reyes-Prieto A."/>
            <person name="Armbrust E.V."/>
            <person name="Aves S.J."/>
            <person name="Beiko R.G."/>
            <person name="Coutinho P."/>
            <person name="Dacks J.B."/>
            <person name="Durnford D.G."/>
            <person name="Fast N.M."/>
            <person name="Green B.R."/>
            <person name="Grisdale C.J."/>
            <person name="Hempel F."/>
            <person name="Henrissat B."/>
            <person name="Hoppner M.P."/>
            <person name="Ishida K."/>
            <person name="Kim E."/>
            <person name="Koreny L."/>
            <person name="Kroth P.G."/>
            <person name="Liu Y."/>
            <person name="Malik S.B."/>
            <person name="Maier U.G."/>
            <person name="McRose D."/>
            <person name="Mock T."/>
            <person name="Neilson J.A."/>
            <person name="Onodera N.T."/>
            <person name="Poole A.M."/>
            <person name="Pritham E.J."/>
            <person name="Richards T.A."/>
            <person name="Rocap G."/>
            <person name="Roy S.W."/>
            <person name="Sarai C."/>
            <person name="Schaack S."/>
            <person name="Shirato S."/>
            <person name="Slamovits C.H."/>
            <person name="Spencer D.F."/>
            <person name="Suzuki S."/>
            <person name="Worden A.Z."/>
            <person name="Zauner S."/>
            <person name="Barry K."/>
            <person name="Bell C."/>
            <person name="Bharti A.K."/>
            <person name="Crow J.A."/>
            <person name="Grimwood J."/>
            <person name="Kramer R."/>
            <person name="Lindquist E."/>
            <person name="Lucas S."/>
            <person name="Salamov A."/>
            <person name="McFadden G.I."/>
            <person name="Lane C.E."/>
            <person name="Keeling P.J."/>
            <person name="Gray M.W."/>
            <person name="Grigoriev I.V."/>
            <person name="Archibald J.M."/>
        </authorList>
    </citation>
    <scope>NUCLEOTIDE SEQUENCE</scope>
    <source>
        <strain evidence="4 6">CCMP2712</strain>
    </source>
</reference>
<evidence type="ECO:0000313" key="5">
    <source>
        <dbReference type="EnsemblProtists" id="EKX44433"/>
    </source>
</evidence>
<dbReference type="Gene3D" id="3.30.830.10">
    <property type="entry name" value="Metalloenzyme, LuxS/M16 peptidase-like"/>
    <property type="match status" value="1"/>
</dbReference>
<accession>L1J7B8</accession>
<dbReference type="OrthoDB" id="952271at2759"/>
<dbReference type="eggNOG" id="KOG0959">
    <property type="taxonomic scope" value="Eukaryota"/>
</dbReference>
<dbReference type="EnsemblProtists" id="EKX44433">
    <property type="protein sequence ID" value="EKX44433"/>
    <property type="gene ID" value="GUITHDRAFT_109554"/>
</dbReference>
<dbReference type="PANTHER" id="PTHR43690:SF18">
    <property type="entry name" value="INSULIN-DEGRADING ENZYME-RELATED"/>
    <property type="match status" value="1"/>
</dbReference>
<dbReference type="InterPro" id="IPR050626">
    <property type="entry name" value="Peptidase_M16"/>
</dbReference>
<dbReference type="PaxDb" id="55529-EKX44433"/>
<reference evidence="5" key="3">
    <citation type="submission" date="2016-03" db="UniProtKB">
        <authorList>
            <consortium name="EnsemblProtists"/>
        </authorList>
    </citation>
    <scope>IDENTIFICATION</scope>
</reference>
<evidence type="ECO:0000313" key="4">
    <source>
        <dbReference type="EMBL" id="EKX44433.1"/>
    </source>
</evidence>
<proteinExistence type="predicted"/>
<dbReference type="PANTHER" id="PTHR43690">
    <property type="entry name" value="NARDILYSIN"/>
    <property type="match status" value="1"/>
</dbReference>
<dbReference type="GO" id="GO:0046872">
    <property type="term" value="F:metal ion binding"/>
    <property type="evidence" value="ECO:0007669"/>
    <property type="project" value="UniProtKB-KW"/>
</dbReference>
<dbReference type="RefSeq" id="XP_005831413.1">
    <property type="nucleotide sequence ID" value="XM_005831356.1"/>
</dbReference>
<evidence type="ECO:0000256" key="1">
    <source>
        <dbReference type="ARBA" id="ARBA00022723"/>
    </source>
</evidence>
<dbReference type="AlphaFoldDB" id="L1J7B8"/>
<dbReference type="GeneID" id="17301171"/>
<dbReference type="Proteomes" id="UP000011087">
    <property type="component" value="Unassembled WGS sequence"/>
</dbReference>
<organism evidence="4">
    <name type="scientific">Guillardia theta (strain CCMP2712)</name>
    <name type="common">Cryptophyte</name>
    <dbReference type="NCBI Taxonomy" id="905079"/>
    <lineage>
        <taxon>Eukaryota</taxon>
        <taxon>Cryptophyceae</taxon>
        <taxon>Pyrenomonadales</taxon>
        <taxon>Geminigeraceae</taxon>
        <taxon>Guillardia</taxon>
    </lineage>
</organism>
<evidence type="ECO:0000259" key="3">
    <source>
        <dbReference type="Pfam" id="PF22456"/>
    </source>
</evidence>
<gene>
    <name evidence="4" type="ORF">GUITHDRAFT_109554</name>
</gene>
<protein>
    <recommendedName>
        <fullName evidence="3">Coenzyme PQQ synthesis protein F-like C-terminal lobe domain-containing protein</fullName>
    </recommendedName>
</protein>
<dbReference type="OMA" id="EDTFASH"/>